<evidence type="ECO:0000256" key="1">
    <source>
        <dbReference type="SAM" id="Phobius"/>
    </source>
</evidence>
<evidence type="ECO:0000313" key="2">
    <source>
        <dbReference type="EMBL" id="KAF1922310.1"/>
    </source>
</evidence>
<dbReference type="GeneID" id="54347487"/>
<protein>
    <submittedName>
        <fullName evidence="2">Uncharacterized protein</fullName>
    </submittedName>
</protein>
<reference evidence="2" key="1">
    <citation type="journal article" date="2020" name="Stud. Mycol.">
        <title>101 Dothideomycetes genomes: a test case for predicting lifestyles and emergence of pathogens.</title>
        <authorList>
            <person name="Haridas S."/>
            <person name="Albert R."/>
            <person name="Binder M."/>
            <person name="Bloem J."/>
            <person name="Labutti K."/>
            <person name="Salamov A."/>
            <person name="Andreopoulos B."/>
            <person name="Baker S."/>
            <person name="Barry K."/>
            <person name="Bills G."/>
            <person name="Bluhm B."/>
            <person name="Cannon C."/>
            <person name="Castanera R."/>
            <person name="Culley D."/>
            <person name="Daum C."/>
            <person name="Ezra D."/>
            <person name="Gonzalez J."/>
            <person name="Henrissat B."/>
            <person name="Kuo A."/>
            <person name="Liang C."/>
            <person name="Lipzen A."/>
            <person name="Lutzoni F."/>
            <person name="Magnuson J."/>
            <person name="Mondo S."/>
            <person name="Nolan M."/>
            <person name="Ohm R."/>
            <person name="Pangilinan J."/>
            <person name="Park H.-J."/>
            <person name="Ramirez L."/>
            <person name="Alfaro M."/>
            <person name="Sun H."/>
            <person name="Tritt A."/>
            <person name="Yoshinaga Y."/>
            <person name="Zwiers L.-H."/>
            <person name="Turgeon B."/>
            <person name="Goodwin S."/>
            <person name="Spatafora J."/>
            <person name="Crous P."/>
            <person name="Grigoriev I."/>
        </authorList>
    </citation>
    <scope>NUCLEOTIDE SEQUENCE</scope>
    <source>
        <strain evidence="2">CBS 183.55</strain>
    </source>
</reference>
<gene>
    <name evidence="2" type="ORF">M421DRAFT_378877</name>
</gene>
<dbReference type="AlphaFoldDB" id="A0A6A5R553"/>
<evidence type="ECO:0000313" key="3">
    <source>
        <dbReference type="Proteomes" id="UP000800082"/>
    </source>
</evidence>
<dbReference type="RefSeq" id="XP_033442563.1">
    <property type="nucleotide sequence ID" value="XM_033589838.1"/>
</dbReference>
<dbReference type="EMBL" id="ML979036">
    <property type="protein sequence ID" value="KAF1922310.1"/>
    <property type="molecule type" value="Genomic_DNA"/>
</dbReference>
<keyword evidence="1" id="KW-1133">Transmembrane helix</keyword>
<feature type="transmembrane region" description="Helical" evidence="1">
    <location>
        <begin position="21"/>
        <end position="41"/>
    </location>
</feature>
<proteinExistence type="predicted"/>
<sequence length="59" mass="6489">MARISYSWILGSRSMLAITMSLDLCTLYCSMLSVLCLFMHLPQSQSPCNDCCCSVSLGC</sequence>
<keyword evidence="3" id="KW-1185">Reference proteome</keyword>
<keyword evidence="1" id="KW-0472">Membrane</keyword>
<dbReference type="Proteomes" id="UP000800082">
    <property type="component" value="Unassembled WGS sequence"/>
</dbReference>
<organism evidence="2 3">
    <name type="scientific">Didymella exigua CBS 183.55</name>
    <dbReference type="NCBI Taxonomy" id="1150837"/>
    <lineage>
        <taxon>Eukaryota</taxon>
        <taxon>Fungi</taxon>
        <taxon>Dikarya</taxon>
        <taxon>Ascomycota</taxon>
        <taxon>Pezizomycotina</taxon>
        <taxon>Dothideomycetes</taxon>
        <taxon>Pleosporomycetidae</taxon>
        <taxon>Pleosporales</taxon>
        <taxon>Pleosporineae</taxon>
        <taxon>Didymellaceae</taxon>
        <taxon>Didymella</taxon>
    </lineage>
</organism>
<name>A0A6A5R553_9PLEO</name>
<accession>A0A6A5R553</accession>
<keyword evidence="1" id="KW-0812">Transmembrane</keyword>